<feature type="domain" description="Glycosyltransferase 2-like" evidence="2">
    <location>
        <begin position="6"/>
        <end position="160"/>
    </location>
</feature>
<protein>
    <submittedName>
        <fullName evidence="3">Glycosyltransferase</fullName>
    </submittedName>
</protein>
<accession>A0A5J5FSP9</accession>
<dbReference type="Pfam" id="PF00535">
    <property type="entry name" value="Glycos_transf_2"/>
    <property type="match status" value="1"/>
</dbReference>
<sequence length="238" mass="26479">MNPKVSVIIPFYNCPYIGEALQSALSQSLPAYEIIVVDDGSTLFADRIDPYRSRIHYLGKANGGTASALNHGISMASGDYIAWLSSDDVFYHDKLKFQSAFMEQHGLLISYTNFHYINEHSQCTEMNASVVFSNPADYLRCFLQGNPINGCTVMMRRELFGAVGRFDESLPFTHDYDLWLRCIVRGCAPVMLNQALTGYRRHSGMGTLRHYDTILAEAAATAARYADPLRQLVAAIGG</sequence>
<dbReference type="InterPro" id="IPR001173">
    <property type="entry name" value="Glyco_trans_2-like"/>
</dbReference>
<dbReference type="PANTHER" id="PTHR22916">
    <property type="entry name" value="GLYCOSYLTRANSFERASE"/>
    <property type="match status" value="1"/>
</dbReference>
<evidence type="ECO:0000313" key="4">
    <source>
        <dbReference type="Proteomes" id="UP000367750"/>
    </source>
</evidence>
<dbReference type="RefSeq" id="WP_150459896.1">
    <property type="nucleotide sequence ID" value="NZ_VYKK01000043.1"/>
</dbReference>
<dbReference type="PANTHER" id="PTHR22916:SF3">
    <property type="entry name" value="UDP-GLCNAC:BETAGAL BETA-1,3-N-ACETYLGLUCOSAMINYLTRANSFERASE-LIKE PROTEIN 1"/>
    <property type="match status" value="1"/>
</dbReference>
<comment type="similarity">
    <text evidence="1">Belongs to the glycosyltransferase 2 family.</text>
</comment>
<dbReference type="SUPFAM" id="SSF53448">
    <property type="entry name" value="Nucleotide-diphospho-sugar transferases"/>
    <property type="match status" value="1"/>
</dbReference>
<comment type="caution">
    <text evidence="3">The sequence shown here is derived from an EMBL/GenBank/DDBJ whole genome shotgun (WGS) entry which is preliminary data.</text>
</comment>
<keyword evidence="3" id="KW-0808">Transferase</keyword>
<gene>
    <name evidence="3" type="ORF">F4V43_19305</name>
</gene>
<dbReference type="InterPro" id="IPR029044">
    <property type="entry name" value="Nucleotide-diphossugar_trans"/>
</dbReference>
<evidence type="ECO:0000313" key="3">
    <source>
        <dbReference type="EMBL" id="KAA8995406.1"/>
    </source>
</evidence>
<dbReference type="GO" id="GO:0016758">
    <property type="term" value="F:hexosyltransferase activity"/>
    <property type="evidence" value="ECO:0007669"/>
    <property type="project" value="UniProtKB-ARBA"/>
</dbReference>
<reference evidence="3 4" key="1">
    <citation type="submission" date="2019-09" db="EMBL/GenBank/DDBJ databases">
        <title>Bacillus ochoae sp. nov., Paenibacillus whitsoniae sp. nov., Paenibacillus spiritus sp. nov. Isolated from the Mars Exploration Rover during spacecraft assembly.</title>
        <authorList>
            <person name="Seuylemezian A."/>
            <person name="Vaishampayan P."/>
        </authorList>
    </citation>
    <scope>NUCLEOTIDE SEQUENCE [LARGE SCALE GENOMIC DNA]</scope>
    <source>
        <strain evidence="3 4">MER_111</strain>
    </source>
</reference>
<dbReference type="Gene3D" id="3.90.550.10">
    <property type="entry name" value="Spore Coat Polysaccharide Biosynthesis Protein SpsA, Chain A"/>
    <property type="match status" value="1"/>
</dbReference>
<dbReference type="Proteomes" id="UP000367750">
    <property type="component" value="Unassembled WGS sequence"/>
</dbReference>
<organism evidence="3 4">
    <name type="scientific">Paenibacillus spiritus</name>
    <dbReference type="NCBI Taxonomy" id="2496557"/>
    <lineage>
        <taxon>Bacteria</taxon>
        <taxon>Bacillati</taxon>
        <taxon>Bacillota</taxon>
        <taxon>Bacilli</taxon>
        <taxon>Bacillales</taxon>
        <taxon>Paenibacillaceae</taxon>
        <taxon>Paenibacillus</taxon>
    </lineage>
</organism>
<name>A0A5J5FSP9_9BACL</name>
<dbReference type="EMBL" id="VYKK01000043">
    <property type="protein sequence ID" value="KAA8995406.1"/>
    <property type="molecule type" value="Genomic_DNA"/>
</dbReference>
<dbReference type="OrthoDB" id="9785185at2"/>
<proteinExistence type="inferred from homology"/>
<evidence type="ECO:0000256" key="1">
    <source>
        <dbReference type="ARBA" id="ARBA00006739"/>
    </source>
</evidence>
<evidence type="ECO:0000259" key="2">
    <source>
        <dbReference type="Pfam" id="PF00535"/>
    </source>
</evidence>
<dbReference type="AlphaFoldDB" id="A0A5J5FSP9"/>
<keyword evidence="4" id="KW-1185">Reference proteome</keyword>